<dbReference type="FunFam" id="1.10.287.130:FF:000002">
    <property type="entry name" value="Two-component osmosensing histidine kinase"/>
    <property type="match status" value="1"/>
</dbReference>
<evidence type="ECO:0000256" key="13">
    <source>
        <dbReference type="SAM" id="Phobius"/>
    </source>
</evidence>
<keyword evidence="6" id="KW-0418">Kinase</keyword>
<keyword evidence="7" id="KW-0378">Hydrolase</keyword>
<evidence type="ECO:0000256" key="4">
    <source>
        <dbReference type="ARBA" id="ARBA00022679"/>
    </source>
</evidence>
<feature type="modified residue" description="4-aspartylphosphate" evidence="12">
    <location>
        <position position="808"/>
    </location>
</feature>
<evidence type="ECO:0000256" key="5">
    <source>
        <dbReference type="ARBA" id="ARBA00022741"/>
    </source>
</evidence>
<dbReference type="Pfam" id="PF00072">
    <property type="entry name" value="Response_reg"/>
    <property type="match status" value="1"/>
</dbReference>
<dbReference type="SMART" id="SM00448">
    <property type="entry name" value="REC"/>
    <property type="match status" value="1"/>
</dbReference>
<evidence type="ECO:0000313" key="16">
    <source>
        <dbReference type="EMBL" id="RQW62698.1"/>
    </source>
</evidence>
<dbReference type="SUPFAM" id="SSF47384">
    <property type="entry name" value="Homodimeric domain of signal transducing histidine kinase"/>
    <property type="match status" value="1"/>
</dbReference>
<dbReference type="EMBL" id="RJVQ01000005">
    <property type="protein sequence ID" value="RQW62698.1"/>
    <property type="molecule type" value="Genomic_DNA"/>
</dbReference>
<feature type="transmembrane region" description="Helical" evidence="13">
    <location>
        <begin position="12"/>
        <end position="31"/>
    </location>
</feature>
<dbReference type="Pfam" id="PF00512">
    <property type="entry name" value="HisKA"/>
    <property type="match status" value="1"/>
</dbReference>
<proteinExistence type="predicted"/>
<keyword evidence="3 12" id="KW-0597">Phosphoprotein</keyword>
<dbReference type="InterPro" id="IPR003594">
    <property type="entry name" value="HATPase_dom"/>
</dbReference>
<evidence type="ECO:0000256" key="11">
    <source>
        <dbReference type="ARBA" id="ARBA00068150"/>
    </source>
</evidence>
<dbReference type="GO" id="GO:0005524">
    <property type="term" value="F:ATP binding"/>
    <property type="evidence" value="ECO:0007669"/>
    <property type="project" value="UniProtKB-KW"/>
</dbReference>
<evidence type="ECO:0000259" key="15">
    <source>
        <dbReference type="PROSITE" id="PS50110"/>
    </source>
</evidence>
<dbReference type="Gene3D" id="6.10.340.10">
    <property type="match status" value="1"/>
</dbReference>
<evidence type="ECO:0000256" key="10">
    <source>
        <dbReference type="ARBA" id="ARBA00064003"/>
    </source>
</evidence>
<evidence type="ECO:0000256" key="1">
    <source>
        <dbReference type="ARBA" id="ARBA00000085"/>
    </source>
</evidence>
<dbReference type="Gene3D" id="1.10.287.130">
    <property type="match status" value="1"/>
</dbReference>
<protein>
    <recommendedName>
        <fullName evidence="11">Sensory/regulatory protein RpfC</fullName>
        <ecNumber evidence="2">2.7.13.3</ecNumber>
    </recommendedName>
</protein>
<dbReference type="CDD" id="cd00082">
    <property type="entry name" value="HisKA"/>
    <property type="match status" value="1"/>
</dbReference>
<dbReference type="Proteomes" id="UP000281112">
    <property type="component" value="Unassembled WGS sequence"/>
</dbReference>
<feature type="domain" description="Histidine kinase" evidence="14">
    <location>
        <begin position="395"/>
        <end position="613"/>
    </location>
</feature>
<keyword evidence="9" id="KW-0902">Two-component regulatory system</keyword>
<keyword evidence="13" id="KW-1133">Transmembrane helix</keyword>
<dbReference type="GO" id="GO:0016787">
    <property type="term" value="F:hydrolase activity"/>
    <property type="evidence" value="ECO:0007669"/>
    <property type="project" value="UniProtKB-KW"/>
</dbReference>
<name>A0A3N9TEN3_9VIBR</name>
<dbReference type="Pfam" id="PF02518">
    <property type="entry name" value="HATPase_c"/>
    <property type="match status" value="1"/>
</dbReference>
<evidence type="ECO:0000313" key="17">
    <source>
        <dbReference type="Proteomes" id="UP000281112"/>
    </source>
</evidence>
<dbReference type="SMART" id="SM00388">
    <property type="entry name" value="HisKA"/>
    <property type="match status" value="1"/>
</dbReference>
<keyword evidence="4" id="KW-0808">Transferase</keyword>
<dbReference type="EC" id="2.7.13.3" evidence="2"/>
<dbReference type="InterPro" id="IPR001789">
    <property type="entry name" value="Sig_transdc_resp-reg_receiver"/>
</dbReference>
<evidence type="ECO:0000259" key="14">
    <source>
        <dbReference type="PROSITE" id="PS50109"/>
    </source>
</evidence>
<reference evidence="16 17" key="1">
    <citation type="submission" date="2018-11" db="EMBL/GenBank/DDBJ databases">
        <title>Vibrio LJC006 sp. nov., isolated from seawater during the bloom of the enteromorpha.</title>
        <authorList>
            <person name="Liang J."/>
        </authorList>
    </citation>
    <scope>NUCLEOTIDE SEQUENCE [LARGE SCALE GENOMIC DNA]</scope>
    <source>
        <strain evidence="16 17">LJC006</strain>
    </source>
</reference>
<keyword evidence="17" id="KW-1185">Reference proteome</keyword>
<dbReference type="AlphaFoldDB" id="A0A3N9TEN3"/>
<dbReference type="InterPro" id="IPR005467">
    <property type="entry name" value="His_kinase_dom"/>
</dbReference>
<dbReference type="PRINTS" id="PR00344">
    <property type="entry name" value="BCTRLSENSOR"/>
</dbReference>
<dbReference type="CDD" id="cd17546">
    <property type="entry name" value="REC_hyHK_CKI1_RcsC-like"/>
    <property type="match status" value="1"/>
</dbReference>
<dbReference type="FunFam" id="3.30.565.10:FF:000010">
    <property type="entry name" value="Sensor histidine kinase RcsC"/>
    <property type="match status" value="1"/>
</dbReference>
<comment type="catalytic activity">
    <reaction evidence="1">
        <text>ATP + protein L-histidine = ADP + protein N-phospho-L-histidine.</text>
        <dbReference type="EC" id="2.7.13.3"/>
    </reaction>
</comment>
<gene>
    <name evidence="16" type="ORF">EES38_13305</name>
</gene>
<dbReference type="OrthoDB" id="9810730at2"/>
<dbReference type="SUPFAM" id="SSF52172">
    <property type="entry name" value="CheY-like"/>
    <property type="match status" value="1"/>
</dbReference>
<dbReference type="PANTHER" id="PTHR45339:SF1">
    <property type="entry name" value="HYBRID SIGNAL TRANSDUCTION HISTIDINE KINASE J"/>
    <property type="match status" value="1"/>
</dbReference>
<evidence type="ECO:0000256" key="8">
    <source>
        <dbReference type="ARBA" id="ARBA00022840"/>
    </source>
</evidence>
<evidence type="ECO:0000256" key="7">
    <source>
        <dbReference type="ARBA" id="ARBA00022801"/>
    </source>
</evidence>
<dbReference type="RefSeq" id="WP_124937692.1">
    <property type="nucleotide sequence ID" value="NZ_RJVQ01000005.1"/>
</dbReference>
<dbReference type="Gene3D" id="3.30.565.10">
    <property type="entry name" value="Histidine kinase-like ATPase, C-terminal domain"/>
    <property type="match status" value="1"/>
</dbReference>
<dbReference type="Gene3D" id="3.40.50.2300">
    <property type="match status" value="1"/>
</dbReference>
<organism evidence="16 17">
    <name type="scientific">Vibrio viridaestus</name>
    <dbReference type="NCBI Taxonomy" id="2487322"/>
    <lineage>
        <taxon>Bacteria</taxon>
        <taxon>Pseudomonadati</taxon>
        <taxon>Pseudomonadota</taxon>
        <taxon>Gammaproteobacteria</taxon>
        <taxon>Vibrionales</taxon>
        <taxon>Vibrionaceae</taxon>
        <taxon>Vibrio</taxon>
    </lineage>
</organism>
<dbReference type="SUPFAM" id="SSF55874">
    <property type="entry name" value="ATPase domain of HSP90 chaperone/DNA topoisomerase II/histidine kinase"/>
    <property type="match status" value="1"/>
</dbReference>
<dbReference type="SMART" id="SM00387">
    <property type="entry name" value="HATPase_c"/>
    <property type="match status" value="1"/>
</dbReference>
<dbReference type="InterPro" id="IPR036890">
    <property type="entry name" value="HATPase_C_sf"/>
</dbReference>
<comment type="caution">
    <text evidence="16">The sequence shown here is derived from an EMBL/GenBank/DDBJ whole genome shotgun (WGS) entry which is preliminary data.</text>
</comment>
<evidence type="ECO:0000256" key="2">
    <source>
        <dbReference type="ARBA" id="ARBA00012438"/>
    </source>
</evidence>
<dbReference type="GO" id="GO:0000155">
    <property type="term" value="F:phosphorelay sensor kinase activity"/>
    <property type="evidence" value="ECO:0007669"/>
    <property type="project" value="InterPro"/>
</dbReference>
<feature type="domain" description="Response regulatory" evidence="15">
    <location>
        <begin position="758"/>
        <end position="878"/>
    </location>
</feature>
<evidence type="ECO:0000256" key="9">
    <source>
        <dbReference type="ARBA" id="ARBA00023012"/>
    </source>
</evidence>
<dbReference type="InterPro" id="IPR004358">
    <property type="entry name" value="Sig_transdc_His_kin-like_C"/>
</dbReference>
<dbReference type="PANTHER" id="PTHR45339">
    <property type="entry name" value="HYBRID SIGNAL TRANSDUCTION HISTIDINE KINASE J"/>
    <property type="match status" value="1"/>
</dbReference>
<evidence type="ECO:0000256" key="3">
    <source>
        <dbReference type="ARBA" id="ARBA00022553"/>
    </source>
</evidence>
<dbReference type="PROSITE" id="PS50110">
    <property type="entry name" value="RESPONSE_REGULATORY"/>
    <property type="match status" value="1"/>
</dbReference>
<dbReference type="InterPro" id="IPR003661">
    <property type="entry name" value="HisK_dim/P_dom"/>
</dbReference>
<keyword evidence="8" id="KW-0067">ATP-binding</keyword>
<dbReference type="InterPro" id="IPR011006">
    <property type="entry name" value="CheY-like_superfamily"/>
</dbReference>
<keyword evidence="5" id="KW-0547">Nucleotide-binding</keyword>
<sequence length="880" mass="99190">MLLKRLKIKSRLVLLCLIPAIVVSVGAYIILKHLAANLSSYKLTENKIELIDETLNLNNRLYRLFADKATNVHWNRQQIQDVRNLVIELENESHNITSYYSGETVSGIDASLKELQLFLTNVGEDQSTSLIESAQLGFALNYEVLVAINKLKIHGASSELFYVNENFEYLSWFLYWVQKEAWLVHAIKLQGMVSDEVRREYVEVISRQQVFWENFVNYAANNDQLSQINTLLSDSAYQKASLLRAKILDGDISPNILDEGARLNVQKVDKLLHLFTGYSNTIAANIQHQRHVATSQIWATRGVVIAVLFILVTVSVTTSYRITEKLSRILETMRGLNSKCDRVGLIEVDGRDEFSEFADNLNAVIVQVREHERSLVIAREEAIQANKAKSAFLANISHEIRTPLNGIIGLTEILTMHELTPSQKEIVTDIEISSQTLLVLINDVLDLSKIESGKLGLSPSQFDVRELVYNTTNLVNSKALSQLNELHVLIDTNVPRYLNADGVRVKQVLMNLLSNAVKFTHEGYVKTHVSYDWDKQLLTCTVSDTGIGIQKDRLESIFEPFHQADSTITRRYGGTGLGLTICKQLIDLMKGKITLESIPNMGSQFAFSLPISAVEDEPYEHLEMKTILIANGSPYVEPILQECELYDIQVERLESIDELKGDKTARTSCILYCTNLVRNTLSDIQAARFIAPSAKVITMQHHLFVSQEVTNNADGNVTLPFLGEKFLTLLKSEFSTAVKYKLPQDHQIENIPAPLGRRILIVEDNLMNQKIAGFFLDRADLEYTIVNNGQEALDIITQGAEYSAILMDCMMPVMDGLTATQKIREWEEQNNKAPVPIIALTASVLDEDVTKCFEAGMNAYLPKPYKSEQLYGIFEKFNIS</sequence>
<evidence type="ECO:0000256" key="12">
    <source>
        <dbReference type="PROSITE-ProRule" id="PRU00169"/>
    </source>
</evidence>
<keyword evidence="13" id="KW-0472">Membrane</keyword>
<comment type="subunit">
    <text evidence="10">At low DSF concentrations, interacts with RpfF.</text>
</comment>
<dbReference type="InterPro" id="IPR036097">
    <property type="entry name" value="HisK_dim/P_sf"/>
</dbReference>
<dbReference type="PROSITE" id="PS50109">
    <property type="entry name" value="HIS_KIN"/>
    <property type="match status" value="1"/>
</dbReference>
<evidence type="ECO:0000256" key="6">
    <source>
        <dbReference type="ARBA" id="ARBA00022777"/>
    </source>
</evidence>
<accession>A0A3N9TEN3</accession>
<dbReference type="CDD" id="cd16922">
    <property type="entry name" value="HATPase_EvgS-ArcB-TorS-like"/>
    <property type="match status" value="1"/>
</dbReference>
<keyword evidence="13" id="KW-0812">Transmembrane</keyword>